<gene>
    <name evidence="2" type="ORF">JKL49_14130</name>
</gene>
<dbReference type="GO" id="GO:0009253">
    <property type="term" value="P:peptidoglycan catabolic process"/>
    <property type="evidence" value="ECO:0007669"/>
    <property type="project" value="InterPro"/>
</dbReference>
<reference evidence="2" key="1">
    <citation type="submission" date="2021-04" db="EMBL/GenBank/DDBJ databases">
        <title>Draft genome assembly of strain Phenylobacterium sp. 20VBR1 using MiniION and Illumina platforms.</title>
        <authorList>
            <person name="Thomas F.A."/>
            <person name="Krishnan K.P."/>
            <person name="Sinha R.K."/>
        </authorList>
    </citation>
    <scope>NUCLEOTIDE SEQUENCE</scope>
    <source>
        <strain evidence="2">20VBR1</strain>
    </source>
</reference>
<proteinExistence type="predicted"/>
<dbReference type="Pfam" id="PF01510">
    <property type="entry name" value="Amidase_2"/>
    <property type="match status" value="1"/>
</dbReference>
<dbReference type="Pfam" id="PF01471">
    <property type="entry name" value="PG_binding_1"/>
    <property type="match status" value="1"/>
</dbReference>
<evidence type="ECO:0000313" key="2">
    <source>
        <dbReference type="EMBL" id="MBR7620528.1"/>
    </source>
</evidence>
<dbReference type="InterPro" id="IPR002502">
    <property type="entry name" value="Amidase_domain"/>
</dbReference>
<comment type="caution">
    <text evidence="2">The sequence shown here is derived from an EMBL/GenBank/DDBJ whole genome shotgun (WGS) entry which is preliminary data.</text>
</comment>
<dbReference type="InterPro" id="IPR036365">
    <property type="entry name" value="PGBD-like_sf"/>
</dbReference>
<organism evidence="2 3">
    <name type="scientific">Phenylobacterium glaciei</name>
    <dbReference type="NCBI Taxonomy" id="2803784"/>
    <lineage>
        <taxon>Bacteria</taxon>
        <taxon>Pseudomonadati</taxon>
        <taxon>Pseudomonadota</taxon>
        <taxon>Alphaproteobacteria</taxon>
        <taxon>Caulobacterales</taxon>
        <taxon>Caulobacteraceae</taxon>
        <taxon>Phenylobacterium</taxon>
    </lineage>
</organism>
<evidence type="ECO:0000313" key="3">
    <source>
        <dbReference type="Proteomes" id="UP000622580"/>
    </source>
</evidence>
<name>A0A941D5G2_9CAUL</name>
<dbReference type="InterPro" id="IPR036505">
    <property type="entry name" value="Amidase/PGRP_sf"/>
</dbReference>
<dbReference type="GO" id="GO:0008745">
    <property type="term" value="F:N-acetylmuramoyl-L-alanine amidase activity"/>
    <property type="evidence" value="ECO:0007669"/>
    <property type="project" value="UniProtKB-EC"/>
</dbReference>
<protein>
    <submittedName>
        <fullName evidence="2">N-acetylmuramoyl-L-alanine amidase</fullName>
        <ecNumber evidence="2">3.5.1.28</ecNumber>
    </submittedName>
</protein>
<dbReference type="SMART" id="SM00644">
    <property type="entry name" value="Ami_2"/>
    <property type="match status" value="1"/>
</dbReference>
<accession>A0A941D5G2</accession>
<dbReference type="InterPro" id="IPR036366">
    <property type="entry name" value="PGBDSf"/>
</dbReference>
<evidence type="ECO:0000259" key="1">
    <source>
        <dbReference type="SMART" id="SM00644"/>
    </source>
</evidence>
<dbReference type="Gene3D" id="1.10.101.10">
    <property type="entry name" value="PGBD-like superfamily/PGBD"/>
    <property type="match status" value="1"/>
</dbReference>
<dbReference type="SUPFAM" id="SSF55846">
    <property type="entry name" value="N-acetylmuramoyl-L-alanine amidase-like"/>
    <property type="match status" value="1"/>
</dbReference>
<sequence>MAYALTWLPDVLEAAGLKVAEQPGWMDRGVGNVGPTKGVICHHTAGGPKGNMPSLGVITNGRAGLHGPLAQLGLGRDGTYYVIAAGRAQHAGKGEWGKVTTGNTSFIGIEAENTGLPDDPWPAVQMDAYQRGVAAILRKIGANESMCCGHKEYALPKGRKPDPLFDMDDFRAGVRAVLDGTAPPPTLIPAVDAQSRATLRRGAKGASVSDLQRKLGLASDGVFGPHTEAAVRAFQRSKGAVQDGIVGPKTWAALDAA</sequence>
<keyword evidence="3" id="KW-1185">Reference proteome</keyword>
<dbReference type="Proteomes" id="UP000622580">
    <property type="component" value="Unassembled WGS sequence"/>
</dbReference>
<dbReference type="EMBL" id="JAGSGD010000001">
    <property type="protein sequence ID" value="MBR7620528.1"/>
    <property type="molecule type" value="Genomic_DNA"/>
</dbReference>
<dbReference type="SUPFAM" id="SSF47090">
    <property type="entry name" value="PGBD-like"/>
    <property type="match status" value="1"/>
</dbReference>
<dbReference type="Gene3D" id="3.40.80.10">
    <property type="entry name" value="Peptidoglycan recognition protein-like"/>
    <property type="match status" value="1"/>
</dbReference>
<keyword evidence="2" id="KW-0378">Hydrolase</keyword>
<feature type="domain" description="N-acetylmuramoyl-L-alanine amidase" evidence="1">
    <location>
        <begin position="25"/>
        <end position="164"/>
    </location>
</feature>
<dbReference type="EC" id="3.5.1.28" evidence="2"/>
<dbReference type="InterPro" id="IPR002477">
    <property type="entry name" value="Peptidoglycan-bd-like"/>
</dbReference>
<dbReference type="AlphaFoldDB" id="A0A941D5G2"/>
<dbReference type="RefSeq" id="WP_215341261.1">
    <property type="nucleotide sequence ID" value="NZ_JAGSGD010000001.1"/>
</dbReference>